<name>A8PPL9_9COXI</name>
<sequence length="514" mass="61392">MLNQMGGYLSKKPFLRAHWWSSRWIAYMTIHPPLTETDPLWKRSKNELRLLRLFNVRPEELGRKIERYWKKPRWRRWLASFGMKKKIDVWNYYQRCLAYQAVCLSRGEQERRVMGESNTLFNELGFVLSQFNAQFENDLEKRCRNPQWVEKHFLKAMNVYKQRLKETFLRKLTELLTPIQKEADRAALKQVAEEEYQHVEAFMLNYYLHWLSERLYRAAFHLVSEKGIDVTEEVVLSPEARVRNDPQPLCSSSLSTRPRKLYYAGITSLHNVKEWIQHQRQRLTALMEENAIEEVERLLQSSLHEIKTVAQFYLDDCERLFATIQGKFEVYDVFLEYLNNLQNRLKPLLQGGMRLFHPDHVLNVAHSQAMRELITRYSQFYLEESRAYVERFKKYHERMKGFYEYSQQAFQDEFSQSWSYLSAWVDELEVAVKELEQSYKEFAVKLKEFDAKCTQDRAEFKQKTAEFEQKNAVMKADIATIMRSLRSLGLPQQHTDTEVEASASSNHAHFFGSR</sequence>
<reference evidence="3" key="2">
    <citation type="submission" date="2007-10" db="EMBL/GenBank/DDBJ databases">
        <authorList>
            <person name="Myers G.S."/>
        </authorList>
    </citation>
    <scope>NUCLEOTIDE SEQUENCE [LARGE SCALE GENOMIC DNA]</scope>
</reference>
<evidence type="ECO:0000313" key="3">
    <source>
        <dbReference type="EMBL" id="EDP46212.1"/>
    </source>
</evidence>
<keyword evidence="1" id="KW-0175">Coiled coil</keyword>
<dbReference type="EMBL" id="AAQJ02000001">
    <property type="protein sequence ID" value="EDP46212.1"/>
    <property type="molecule type" value="Genomic_DNA"/>
</dbReference>
<keyword evidence="4" id="KW-1185">Reference proteome</keyword>
<evidence type="ECO:0000256" key="2">
    <source>
        <dbReference type="SAM" id="MobiDB-lite"/>
    </source>
</evidence>
<evidence type="ECO:0000256" key="1">
    <source>
        <dbReference type="SAM" id="Coils"/>
    </source>
</evidence>
<protein>
    <submittedName>
        <fullName evidence="3">Uncharacterized protein</fullName>
    </submittedName>
</protein>
<gene>
    <name evidence="3" type="ORF">RICGR_1337</name>
</gene>
<organism evidence="3 4">
    <name type="scientific">Rickettsiella grylli</name>
    <dbReference type="NCBI Taxonomy" id="59196"/>
    <lineage>
        <taxon>Bacteria</taxon>
        <taxon>Pseudomonadati</taxon>
        <taxon>Pseudomonadota</taxon>
        <taxon>Gammaproteobacteria</taxon>
        <taxon>Legionellales</taxon>
        <taxon>Coxiellaceae</taxon>
        <taxon>Rickettsiella</taxon>
    </lineage>
</organism>
<feature type="region of interest" description="Disordered" evidence="2">
    <location>
        <begin position="493"/>
        <end position="514"/>
    </location>
</feature>
<evidence type="ECO:0000313" key="4">
    <source>
        <dbReference type="Proteomes" id="UP000054075"/>
    </source>
</evidence>
<dbReference type="AlphaFoldDB" id="A8PPL9"/>
<proteinExistence type="predicted"/>
<comment type="caution">
    <text evidence="3">The sequence shown here is derived from an EMBL/GenBank/DDBJ whole genome shotgun (WGS) entry which is preliminary data.</text>
</comment>
<dbReference type="Proteomes" id="UP000054075">
    <property type="component" value="Unassembled WGS sequence"/>
</dbReference>
<reference evidence="3" key="1">
    <citation type="submission" date="2006-04" db="EMBL/GenBank/DDBJ databases">
        <authorList>
            <person name="Seshadri R."/>
            <person name="Federici B.A."/>
        </authorList>
    </citation>
    <scope>NUCLEOTIDE SEQUENCE [LARGE SCALE GENOMIC DNA]</scope>
</reference>
<accession>A8PPL9</accession>
<feature type="coiled-coil region" evidence="1">
    <location>
        <begin position="425"/>
        <end position="452"/>
    </location>
</feature>